<feature type="transmembrane region" description="Helical" evidence="1">
    <location>
        <begin position="197"/>
        <end position="221"/>
    </location>
</feature>
<proteinExistence type="predicted"/>
<keyword evidence="1" id="KW-0472">Membrane</keyword>
<dbReference type="Proteomes" id="UP000032352">
    <property type="component" value="Chromosome"/>
</dbReference>
<name>A0AAE9Z1M2_9GAMM</name>
<gene>
    <name evidence="2" type="ORF">SG34_023915</name>
</gene>
<dbReference type="KEGG" id="tvd:SG34_023915"/>
<dbReference type="EMBL" id="CP059733">
    <property type="protein sequence ID" value="WDE04354.1"/>
    <property type="molecule type" value="Genomic_DNA"/>
</dbReference>
<keyword evidence="3" id="KW-1185">Reference proteome</keyword>
<feature type="transmembrane region" description="Helical" evidence="1">
    <location>
        <begin position="34"/>
        <end position="50"/>
    </location>
</feature>
<evidence type="ECO:0000313" key="3">
    <source>
        <dbReference type="Proteomes" id="UP000032352"/>
    </source>
</evidence>
<accession>A0AAE9Z1M2</accession>
<protein>
    <submittedName>
        <fullName evidence="2">Uncharacterized protein</fullName>
    </submittedName>
</protein>
<feature type="transmembrane region" description="Helical" evidence="1">
    <location>
        <begin position="157"/>
        <end position="177"/>
    </location>
</feature>
<dbReference type="AlphaFoldDB" id="A0AAE9Z1M2"/>
<keyword evidence="1" id="KW-1133">Transmembrane helix</keyword>
<feature type="transmembrane region" description="Helical" evidence="1">
    <location>
        <begin position="5"/>
        <end position="22"/>
    </location>
</feature>
<reference evidence="2 3" key="1">
    <citation type="journal article" date="2015" name="Genome Announc.">
        <title>Draft Genome Sequences of Marine Isolates of Thalassomonas viridans and Thalassomonas actiniarum.</title>
        <authorList>
            <person name="Olonade I."/>
            <person name="van Zyl L.J."/>
            <person name="Trindade M."/>
        </authorList>
    </citation>
    <scope>NUCLEOTIDE SEQUENCE [LARGE SCALE GENOMIC DNA]</scope>
    <source>
        <strain evidence="2 3">XOM25</strain>
    </source>
</reference>
<reference evidence="2 3" key="2">
    <citation type="journal article" date="2022" name="Mar. Drugs">
        <title>Bioassay-Guided Fractionation Leads to the Detection of Cholic Acid Generated by the Rare Thalassomonas sp.</title>
        <authorList>
            <person name="Pheiffer F."/>
            <person name="Schneider Y.K."/>
            <person name="Hansen E.H."/>
            <person name="Andersen J.H."/>
            <person name="Isaksson J."/>
            <person name="Busche T."/>
            <person name="R C."/>
            <person name="Kalinowski J."/>
            <person name="Zyl L.V."/>
            <person name="Trindade M."/>
        </authorList>
    </citation>
    <scope>NUCLEOTIDE SEQUENCE [LARGE SCALE GENOMIC DNA]</scope>
    <source>
        <strain evidence="2 3">XOM25</strain>
    </source>
</reference>
<keyword evidence="1" id="KW-0812">Transmembrane</keyword>
<dbReference type="RefSeq" id="WP_044842019.1">
    <property type="nucleotide sequence ID" value="NZ_CP059733.1"/>
</dbReference>
<evidence type="ECO:0000256" key="1">
    <source>
        <dbReference type="SAM" id="Phobius"/>
    </source>
</evidence>
<organism evidence="2 3">
    <name type="scientific">Thalassomonas viridans</name>
    <dbReference type="NCBI Taxonomy" id="137584"/>
    <lineage>
        <taxon>Bacteria</taxon>
        <taxon>Pseudomonadati</taxon>
        <taxon>Pseudomonadota</taxon>
        <taxon>Gammaproteobacteria</taxon>
        <taxon>Alteromonadales</taxon>
        <taxon>Colwelliaceae</taxon>
        <taxon>Thalassomonas</taxon>
    </lineage>
</organism>
<sequence length="258" mass="29094">MNLRILIPAIFTIVAIAVALIIEERQAVLTNKVFLVFVAPSLVLAAGWALDQSLRFYWSVFGVYHNSLYHDALRNATSFSNDEGNYVVDLQRFRLSFGGPISKREFEVMFDPFQTRLLPIPWKRAMYLKRNELPFVASLDNYLLYDSPVQDAPGMRWTNLMLVLQSGIAMLVGWAFANAVDLRVCEDILSVELTVHGTWILIVMGMFLLLPSVLHATIISWKEARAYELMAVLLQRGNENGDTAHDNPEPSTVESVSG</sequence>
<evidence type="ECO:0000313" key="2">
    <source>
        <dbReference type="EMBL" id="WDE04354.1"/>
    </source>
</evidence>